<dbReference type="InterPro" id="IPR011050">
    <property type="entry name" value="Pectin_lyase_fold/virulence"/>
</dbReference>
<evidence type="ECO:0000313" key="2">
    <source>
        <dbReference type="EMBL" id="KAB1067906.1"/>
    </source>
</evidence>
<organism evidence="2 3">
    <name type="scientific">Methylobacterium soli</name>
    <dbReference type="NCBI Taxonomy" id="553447"/>
    <lineage>
        <taxon>Bacteria</taxon>
        <taxon>Pseudomonadati</taxon>
        <taxon>Pseudomonadota</taxon>
        <taxon>Alphaproteobacteria</taxon>
        <taxon>Hyphomicrobiales</taxon>
        <taxon>Methylobacteriaceae</taxon>
        <taxon>Methylobacterium</taxon>
    </lineage>
</organism>
<keyword evidence="1" id="KW-0732">Signal</keyword>
<reference evidence="2 3" key="1">
    <citation type="submission" date="2019-09" db="EMBL/GenBank/DDBJ databases">
        <title>YIM 48816 draft genome.</title>
        <authorList>
            <person name="Jiang L."/>
        </authorList>
    </citation>
    <scope>NUCLEOTIDE SEQUENCE [LARGE SCALE GENOMIC DNA]</scope>
    <source>
        <strain evidence="2 3">YIM 48816</strain>
    </source>
</reference>
<feature type="signal peptide" evidence="1">
    <location>
        <begin position="1"/>
        <end position="20"/>
    </location>
</feature>
<dbReference type="OrthoDB" id="8266335at2"/>
<name>A0A6L3SQ66_9HYPH</name>
<dbReference type="Gene3D" id="2.160.20.10">
    <property type="entry name" value="Single-stranded right-handed beta-helix, Pectin lyase-like"/>
    <property type="match status" value="1"/>
</dbReference>
<evidence type="ECO:0000256" key="1">
    <source>
        <dbReference type="SAM" id="SignalP"/>
    </source>
</evidence>
<dbReference type="Proteomes" id="UP000474159">
    <property type="component" value="Unassembled WGS sequence"/>
</dbReference>
<proteinExistence type="predicted"/>
<protein>
    <submittedName>
        <fullName evidence="2">Uncharacterized protein</fullName>
    </submittedName>
</protein>
<dbReference type="EMBL" id="VZZK01000099">
    <property type="protein sequence ID" value="KAB1067906.1"/>
    <property type="molecule type" value="Genomic_DNA"/>
</dbReference>
<dbReference type="AlphaFoldDB" id="A0A6L3SQ66"/>
<dbReference type="InterPro" id="IPR012334">
    <property type="entry name" value="Pectin_lyas_fold"/>
</dbReference>
<accession>A0A6L3SQ66</accession>
<sequence length="377" mass="39843">MRIAILAAASAALLAASANALSPENAASPVDLRSFGARCDGQADDTAAIVRWLSSIQPGQRGYAPAGSCRFAEPLLILSDRIAITGDGPYQTIFVYTGTSETVDLITIGDGIRPIKNLSLRDFRVTSSTRMKDGSAIHAKQLVRSMLESLVVDGQDGNGNLWNGIWFDGVDQVVYRSMEARAQADAVRVNGIAGKGNPKADLFLQSGKISFSDVGLRVGGAFGGLYADALNIIANGRGVVIDNSLADEANRELFFGPLVAIDSTKRGAAVTLEDAKAGPASWTQFTGSWVASEATDGVLVAQGVRSTLVVQGGSIFNFKRDGIRNESQNASVFVSQTIFRFNKGRGINNQSKVLDVSASGVVFQHNELGNVEGKVKQ</sequence>
<dbReference type="SUPFAM" id="SSF51126">
    <property type="entry name" value="Pectin lyase-like"/>
    <property type="match status" value="1"/>
</dbReference>
<evidence type="ECO:0000313" key="3">
    <source>
        <dbReference type="Proteomes" id="UP000474159"/>
    </source>
</evidence>
<keyword evidence="3" id="KW-1185">Reference proteome</keyword>
<feature type="chain" id="PRO_5026722346" evidence="1">
    <location>
        <begin position="21"/>
        <end position="377"/>
    </location>
</feature>
<gene>
    <name evidence="2" type="ORF">F6X53_31920</name>
</gene>
<comment type="caution">
    <text evidence="2">The sequence shown here is derived from an EMBL/GenBank/DDBJ whole genome shotgun (WGS) entry which is preliminary data.</text>
</comment>